<feature type="domain" description="Peptidase A1" evidence="3">
    <location>
        <begin position="57"/>
        <end position="415"/>
    </location>
</feature>
<sequence length="428" mass="46593">MATSSVFHHHFILLSTLLVLFSSSLPPSQSAVASQKELPKSGYITLPIKLDPTKHQYYTSLPIGTPPHNINFAIDIQEKALWYDCGPHYTSSSYKPIPCATKQCPTKSCIDTCEGFPRKLPGCTNNTCAVDYFNIFDDSLFSSDLGEDLLYIPGVKIPRRFLSLCANSELFQTPPLTGFAKGIGGALGLGRNTPLSLPIQISSTYNVIPKFTLCLPSSIKNSGILFIGGSPYHLINSLPNHVPFVTSAASNEYYIDVKSVNIDGKAVKFASKILRLDKLGIIGGTKFSTLRNFTVLHPSIYKPFVSDFVRHAKGMKMKSVKAVKPFGACFDGRSIGKKNGVLDVPRVDLVLDSKKGVSYEIDGHKSLIEVKKGVKCLAFVEGGKDDDKAGIVIGGYQMEDRVFEFDLSTSILSFGSSLLLHNATCSSN</sequence>
<dbReference type="InterPro" id="IPR032799">
    <property type="entry name" value="TAXi_C"/>
</dbReference>
<dbReference type="InterPro" id="IPR033121">
    <property type="entry name" value="PEPTIDASE_A1"/>
</dbReference>
<dbReference type="Pfam" id="PF14543">
    <property type="entry name" value="TAXi_N"/>
    <property type="match status" value="1"/>
</dbReference>
<accession>A0ABU6YWZ9</accession>
<dbReference type="Proteomes" id="UP001341840">
    <property type="component" value="Unassembled WGS sequence"/>
</dbReference>
<gene>
    <name evidence="4" type="ORF">PIB30_097583</name>
</gene>
<comment type="caution">
    <text evidence="4">The sequence shown here is derived from an EMBL/GenBank/DDBJ whole genome shotgun (WGS) entry which is preliminary data.</text>
</comment>
<dbReference type="PANTHER" id="PTHR47965:SF108">
    <property type="entry name" value="XYLOGLUCANASE-SPECIFIC ENDOGLUCANASE INHIBITOR PROTEIN"/>
    <property type="match status" value="1"/>
</dbReference>
<dbReference type="SUPFAM" id="SSF50630">
    <property type="entry name" value="Acid proteases"/>
    <property type="match status" value="1"/>
</dbReference>
<keyword evidence="2" id="KW-0732">Signal</keyword>
<evidence type="ECO:0000313" key="5">
    <source>
        <dbReference type="Proteomes" id="UP001341840"/>
    </source>
</evidence>
<protein>
    <recommendedName>
        <fullName evidence="3">Peptidase A1 domain-containing protein</fullName>
    </recommendedName>
</protein>
<evidence type="ECO:0000259" key="3">
    <source>
        <dbReference type="PROSITE" id="PS51767"/>
    </source>
</evidence>
<feature type="signal peptide" evidence="2">
    <location>
        <begin position="1"/>
        <end position="24"/>
    </location>
</feature>
<evidence type="ECO:0000313" key="4">
    <source>
        <dbReference type="EMBL" id="MED6213875.1"/>
    </source>
</evidence>
<dbReference type="Gene3D" id="2.40.70.10">
    <property type="entry name" value="Acid Proteases"/>
    <property type="match status" value="2"/>
</dbReference>
<organism evidence="4 5">
    <name type="scientific">Stylosanthes scabra</name>
    <dbReference type="NCBI Taxonomy" id="79078"/>
    <lineage>
        <taxon>Eukaryota</taxon>
        <taxon>Viridiplantae</taxon>
        <taxon>Streptophyta</taxon>
        <taxon>Embryophyta</taxon>
        <taxon>Tracheophyta</taxon>
        <taxon>Spermatophyta</taxon>
        <taxon>Magnoliopsida</taxon>
        <taxon>eudicotyledons</taxon>
        <taxon>Gunneridae</taxon>
        <taxon>Pentapetalae</taxon>
        <taxon>rosids</taxon>
        <taxon>fabids</taxon>
        <taxon>Fabales</taxon>
        <taxon>Fabaceae</taxon>
        <taxon>Papilionoideae</taxon>
        <taxon>50 kb inversion clade</taxon>
        <taxon>dalbergioids sensu lato</taxon>
        <taxon>Dalbergieae</taxon>
        <taxon>Pterocarpus clade</taxon>
        <taxon>Stylosanthes</taxon>
    </lineage>
</organism>
<dbReference type="InterPro" id="IPR021109">
    <property type="entry name" value="Peptidase_aspartic_dom_sf"/>
</dbReference>
<dbReference type="EMBL" id="JASCZI010244068">
    <property type="protein sequence ID" value="MED6213875.1"/>
    <property type="molecule type" value="Genomic_DNA"/>
</dbReference>
<comment type="similarity">
    <text evidence="1">Belongs to the peptidase A1 family.</text>
</comment>
<dbReference type="PANTHER" id="PTHR47965">
    <property type="entry name" value="ASPARTYL PROTEASE-RELATED"/>
    <property type="match status" value="1"/>
</dbReference>
<keyword evidence="5" id="KW-1185">Reference proteome</keyword>
<evidence type="ECO:0000256" key="1">
    <source>
        <dbReference type="ARBA" id="ARBA00007447"/>
    </source>
</evidence>
<dbReference type="InterPro" id="IPR001461">
    <property type="entry name" value="Aspartic_peptidase_A1"/>
</dbReference>
<evidence type="ECO:0000256" key="2">
    <source>
        <dbReference type="SAM" id="SignalP"/>
    </source>
</evidence>
<dbReference type="PROSITE" id="PS51767">
    <property type="entry name" value="PEPTIDASE_A1"/>
    <property type="match status" value="1"/>
</dbReference>
<feature type="chain" id="PRO_5046394451" description="Peptidase A1 domain-containing protein" evidence="2">
    <location>
        <begin position="25"/>
        <end position="428"/>
    </location>
</feature>
<name>A0ABU6YWZ9_9FABA</name>
<dbReference type="InterPro" id="IPR032861">
    <property type="entry name" value="TAXi_N"/>
</dbReference>
<reference evidence="4 5" key="1">
    <citation type="journal article" date="2023" name="Plants (Basel)">
        <title>Bridging the Gap: Combining Genomics and Transcriptomics Approaches to Understand Stylosanthes scabra, an Orphan Legume from the Brazilian Caatinga.</title>
        <authorList>
            <person name="Ferreira-Neto J.R.C."/>
            <person name="da Silva M.D."/>
            <person name="Binneck E."/>
            <person name="de Melo N.F."/>
            <person name="da Silva R.H."/>
            <person name="de Melo A.L.T.M."/>
            <person name="Pandolfi V."/>
            <person name="Bustamante F.O."/>
            <person name="Brasileiro-Vidal A.C."/>
            <person name="Benko-Iseppon A.M."/>
        </authorList>
    </citation>
    <scope>NUCLEOTIDE SEQUENCE [LARGE SCALE GENOMIC DNA]</scope>
    <source>
        <tissue evidence="4">Leaves</tissue>
    </source>
</reference>
<dbReference type="Pfam" id="PF14541">
    <property type="entry name" value="TAXi_C"/>
    <property type="match status" value="1"/>
</dbReference>
<proteinExistence type="inferred from homology"/>